<dbReference type="InterPro" id="IPR014710">
    <property type="entry name" value="RmlC-like_jellyroll"/>
</dbReference>
<proteinExistence type="predicted"/>
<dbReference type="EMBL" id="CP031165">
    <property type="protein sequence ID" value="AXV05764.1"/>
    <property type="molecule type" value="Genomic_DNA"/>
</dbReference>
<gene>
    <name evidence="1" type="ORF">DVS28_a1063</name>
</gene>
<sequence>MRDAITAPDDLRPSTCLRIGLTLDEALAPPVLPIPLDPSEVDVARRMFTIVSVTDGDRLAVPGPPSPRAFVIVSGRAVASRPGHRDLVISRGTTIGLRCMRQRRIQLRTVHALTDMQLLLIRCSAADQLDAALPRLATALDRCVDGACS</sequence>
<accession>A0A346XU67</accession>
<evidence type="ECO:0000313" key="1">
    <source>
        <dbReference type="EMBL" id="AXV05764.1"/>
    </source>
</evidence>
<dbReference type="Proteomes" id="UP000264006">
    <property type="component" value="Chromosome"/>
</dbReference>
<organism evidence="1 2">
    <name type="scientific">Euzebya pacifica</name>
    <dbReference type="NCBI Taxonomy" id="1608957"/>
    <lineage>
        <taxon>Bacteria</taxon>
        <taxon>Bacillati</taxon>
        <taxon>Actinomycetota</taxon>
        <taxon>Nitriliruptoria</taxon>
        <taxon>Euzebyales</taxon>
    </lineage>
</organism>
<protein>
    <recommendedName>
        <fullName evidence="3">Cyclic nucleotide-binding domain-containing protein</fullName>
    </recommendedName>
</protein>
<dbReference type="Gene3D" id="2.60.120.10">
    <property type="entry name" value="Jelly Rolls"/>
    <property type="match status" value="1"/>
</dbReference>
<evidence type="ECO:0008006" key="3">
    <source>
        <dbReference type="Google" id="ProtNLM"/>
    </source>
</evidence>
<dbReference type="SUPFAM" id="SSF51206">
    <property type="entry name" value="cAMP-binding domain-like"/>
    <property type="match status" value="1"/>
</dbReference>
<dbReference type="AlphaFoldDB" id="A0A346XU67"/>
<evidence type="ECO:0000313" key="2">
    <source>
        <dbReference type="Proteomes" id="UP000264006"/>
    </source>
</evidence>
<dbReference type="RefSeq" id="WP_216826407.1">
    <property type="nucleotide sequence ID" value="NZ_CP031165.1"/>
</dbReference>
<reference evidence="1 2" key="1">
    <citation type="submission" date="2018-09" db="EMBL/GenBank/DDBJ databases">
        <title>Complete genome sequence of Euzebya sp. DY32-46 isolated from seawater of Pacific Ocean.</title>
        <authorList>
            <person name="Xu L."/>
            <person name="Wu Y.-H."/>
            <person name="Xu X.-W."/>
        </authorList>
    </citation>
    <scope>NUCLEOTIDE SEQUENCE [LARGE SCALE GENOMIC DNA]</scope>
    <source>
        <strain evidence="1 2">DY32-46</strain>
    </source>
</reference>
<keyword evidence="2" id="KW-1185">Reference proteome</keyword>
<name>A0A346XU67_9ACTN</name>
<dbReference type="InterPro" id="IPR018490">
    <property type="entry name" value="cNMP-bd_dom_sf"/>
</dbReference>
<dbReference type="KEGG" id="euz:DVS28_a1063"/>